<proteinExistence type="predicted"/>
<feature type="compositionally biased region" description="Polar residues" evidence="1">
    <location>
        <begin position="270"/>
        <end position="284"/>
    </location>
</feature>
<reference evidence="2 3" key="1">
    <citation type="journal article" date="2018" name="PLoS ONE">
        <title>The draft genome of Kipferlia bialata reveals reductive genome evolution in fornicate parasites.</title>
        <authorList>
            <person name="Tanifuji G."/>
            <person name="Takabayashi S."/>
            <person name="Kume K."/>
            <person name="Takagi M."/>
            <person name="Nakayama T."/>
            <person name="Kamikawa R."/>
            <person name="Inagaki Y."/>
            <person name="Hashimoto T."/>
        </authorList>
    </citation>
    <scope>NUCLEOTIDE SEQUENCE [LARGE SCALE GENOMIC DNA]</scope>
    <source>
        <strain evidence="2">NY0173</strain>
    </source>
</reference>
<feature type="non-terminal residue" evidence="2">
    <location>
        <position position="1"/>
    </location>
</feature>
<feature type="compositionally biased region" description="Basic and acidic residues" evidence="1">
    <location>
        <begin position="1"/>
        <end position="18"/>
    </location>
</feature>
<evidence type="ECO:0000256" key="1">
    <source>
        <dbReference type="SAM" id="MobiDB-lite"/>
    </source>
</evidence>
<protein>
    <submittedName>
        <fullName evidence="2">Uncharacterized protein</fullName>
    </submittedName>
</protein>
<feature type="compositionally biased region" description="Low complexity" evidence="1">
    <location>
        <begin position="220"/>
        <end position="233"/>
    </location>
</feature>
<dbReference type="AlphaFoldDB" id="A0A9K3GQ84"/>
<dbReference type="Proteomes" id="UP000265618">
    <property type="component" value="Unassembled WGS sequence"/>
</dbReference>
<sequence>YQAAKERIIRRSREKDSRGLSNVSLDAAAVGVGQPMTNPIRTLREKERERERAREAERRNVHRGAYRYVAPRRISEGAFLVASGESDNPLSARGMGGRRGSGSLFSQHQAEFSNETPATRSFLLASDGVGVDGQYTGELTPSASLPMLSLMDRGHYPSVAGLSRSASLAELEDMQGRERERERLRESDKHRMLGVESAGSAPSSMSLSMSKVVIGGMANDDSPSVSRSTSPSDLAGERETETEGEAEGSDIAPVPIKSASNPSLSSQASHVSGATTHSLSQSLSWREREQTKEGMAPFVVDVQMAPQARTGG</sequence>
<evidence type="ECO:0000313" key="3">
    <source>
        <dbReference type="Proteomes" id="UP000265618"/>
    </source>
</evidence>
<feature type="compositionally biased region" description="Low complexity" evidence="1">
    <location>
        <begin position="197"/>
        <end position="210"/>
    </location>
</feature>
<feature type="region of interest" description="Disordered" evidence="1">
    <location>
        <begin position="170"/>
        <end position="312"/>
    </location>
</feature>
<dbReference type="EMBL" id="BDIP01006360">
    <property type="protein sequence ID" value="GIQ90581.1"/>
    <property type="molecule type" value="Genomic_DNA"/>
</dbReference>
<feature type="compositionally biased region" description="Basic and acidic residues" evidence="1">
    <location>
        <begin position="174"/>
        <end position="193"/>
    </location>
</feature>
<feature type="compositionally biased region" description="Low complexity" evidence="1">
    <location>
        <begin position="258"/>
        <end position="269"/>
    </location>
</feature>
<name>A0A9K3GQ84_9EUKA</name>
<evidence type="ECO:0000313" key="2">
    <source>
        <dbReference type="EMBL" id="GIQ90581.1"/>
    </source>
</evidence>
<feature type="non-terminal residue" evidence="2">
    <location>
        <position position="312"/>
    </location>
</feature>
<comment type="caution">
    <text evidence="2">The sequence shown here is derived from an EMBL/GenBank/DDBJ whole genome shotgun (WGS) entry which is preliminary data.</text>
</comment>
<feature type="region of interest" description="Disordered" evidence="1">
    <location>
        <begin position="1"/>
        <end position="21"/>
    </location>
</feature>
<accession>A0A9K3GQ84</accession>
<keyword evidence="3" id="KW-1185">Reference proteome</keyword>
<gene>
    <name evidence="2" type="ORF">KIPB_013424</name>
</gene>
<organism evidence="2 3">
    <name type="scientific">Kipferlia bialata</name>
    <dbReference type="NCBI Taxonomy" id="797122"/>
    <lineage>
        <taxon>Eukaryota</taxon>
        <taxon>Metamonada</taxon>
        <taxon>Carpediemonas-like organisms</taxon>
        <taxon>Kipferlia</taxon>
    </lineage>
</organism>